<dbReference type="InterPro" id="IPR051258">
    <property type="entry name" value="Diverse_Substrate_Transporter"/>
</dbReference>
<feature type="transmembrane region" description="Helical" evidence="7">
    <location>
        <begin position="203"/>
        <end position="226"/>
    </location>
</feature>
<gene>
    <name evidence="9" type="ORF">HNQ47_001072</name>
</gene>
<evidence type="ECO:0000259" key="8">
    <source>
        <dbReference type="Pfam" id="PF00892"/>
    </source>
</evidence>
<feature type="domain" description="EamA" evidence="8">
    <location>
        <begin position="11"/>
        <end position="138"/>
    </location>
</feature>
<evidence type="ECO:0000256" key="1">
    <source>
        <dbReference type="ARBA" id="ARBA00004651"/>
    </source>
</evidence>
<proteinExistence type="inferred from homology"/>
<evidence type="ECO:0000256" key="6">
    <source>
        <dbReference type="ARBA" id="ARBA00023136"/>
    </source>
</evidence>
<dbReference type="AlphaFoldDB" id="A0A7W8FXK2"/>
<feature type="transmembrane region" description="Helical" evidence="7">
    <location>
        <begin position="98"/>
        <end position="117"/>
    </location>
</feature>
<feature type="transmembrane region" description="Helical" evidence="7">
    <location>
        <begin position="71"/>
        <end position="92"/>
    </location>
</feature>
<dbReference type="RefSeq" id="WP_183328290.1">
    <property type="nucleotide sequence ID" value="NZ_JACHHK010000003.1"/>
</dbReference>
<dbReference type="InterPro" id="IPR037185">
    <property type="entry name" value="EmrE-like"/>
</dbReference>
<evidence type="ECO:0000256" key="4">
    <source>
        <dbReference type="ARBA" id="ARBA00022692"/>
    </source>
</evidence>
<evidence type="ECO:0000256" key="3">
    <source>
        <dbReference type="ARBA" id="ARBA00022475"/>
    </source>
</evidence>
<accession>A0A7W8FXK2</accession>
<reference evidence="9 10" key="1">
    <citation type="submission" date="2020-08" db="EMBL/GenBank/DDBJ databases">
        <title>Genomic Encyclopedia of Type Strains, Phase IV (KMG-IV): sequencing the most valuable type-strain genomes for metagenomic binning, comparative biology and taxonomic classification.</title>
        <authorList>
            <person name="Goeker M."/>
        </authorList>
    </citation>
    <scope>NUCLEOTIDE SEQUENCE [LARGE SCALE GENOMIC DNA]</scope>
    <source>
        <strain evidence="9 10">DSM 25799</strain>
    </source>
</reference>
<evidence type="ECO:0000256" key="2">
    <source>
        <dbReference type="ARBA" id="ARBA00007362"/>
    </source>
</evidence>
<dbReference type="Proteomes" id="UP000539953">
    <property type="component" value="Unassembled WGS sequence"/>
</dbReference>
<comment type="subcellular location">
    <subcellularLocation>
        <location evidence="1">Cell membrane</location>
        <topology evidence="1">Multi-pass membrane protein</topology>
    </subcellularLocation>
</comment>
<evidence type="ECO:0000256" key="5">
    <source>
        <dbReference type="ARBA" id="ARBA00022989"/>
    </source>
</evidence>
<dbReference type="GO" id="GO:0005886">
    <property type="term" value="C:plasma membrane"/>
    <property type="evidence" value="ECO:0007669"/>
    <property type="project" value="UniProtKB-SubCell"/>
</dbReference>
<name>A0A7W8FXK2_9FIRM</name>
<dbReference type="InterPro" id="IPR000620">
    <property type="entry name" value="EamA_dom"/>
</dbReference>
<protein>
    <submittedName>
        <fullName evidence="9">Drug/metabolite transporter (DMT)-like permease</fullName>
    </submittedName>
</protein>
<feature type="transmembrane region" description="Helical" evidence="7">
    <location>
        <begin position="264"/>
        <end position="282"/>
    </location>
</feature>
<evidence type="ECO:0000256" key="7">
    <source>
        <dbReference type="SAM" id="Phobius"/>
    </source>
</evidence>
<evidence type="ECO:0000313" key="10">
    <source>
        <dbReference type="Proteomes" id="UP000539953"/>
    </source>
</evidence>
<keyword evidence="3" id="KW-1003">Cell membrane</keyword>
<keyword evidence="4 7" id="KW-0812">Transmembrane</keyword>
<keyword evidence="6 7" id="KW-0472">Membrane</keyword>
<dbReference type="PANTHER" id="PTHR42920:SF5">
    <property type="entry name" value="EAMA DOMAIN-CONTAINING PROTEIN"/>
    <property type="match status" value="1"/>
</dbReference>
<dbReference type="EMBL" id="JACHHK010000003">
    <property type="protein sequence ID" value="MBB5183052.1"/>
    <property type="molecule type" value="Genomic_DNA"/>
</dbReference>
<feature type="domain" description="EamA" evidence="8">
    <location>
        <begin position="148"/>
        <end position="280"/>
    </location>
</feature>
<feature type="transmembrane region" description="Helical" evidence="7">
    <location>
        <begin position="178"/>
        <end position="197"/>
    </location>
</feature>
<dbReference type="Pfam" id="PF00892">
    <property type="entry name" value="EamA"/>
    <property type="match status" value="2"/>
</dbReference>
<feature type="transmembrane region" description="Helical" evidence="7">
    <location>
        <begin position="124"/>
        <end position="146"/>
    </location>
</feature>
<comment type="similarity">
    <text evidence="2">Belongs to the EamA transporter family.</text>
</comment>
<dbReference type="Gene3D" id="1.10.3730.20">
    <property type="match status" value="1"/>
</dbReference>
<keyword evidence="5 7" id="KW-1133">Transmembrane helix</keyword>
<dbReference type="PANTHER" id="PTHR42920">
    <property type="entry name" value="OS03G0707200 PROTEIN-RELATED"/>
    <property type="match status" value="1"/>
</dbReference>
<feature type="transmembrane region" description="Helical" evidence="7">
    <location>
        <begin position="41"/>
        <end position="59"/>
    </location>
</feature>
<comment type="caution">
    <text evidence="9">The sequence shown here is derived from an EMBL/GenBank/DDBJ whole genome shotgun (WGS) entry which is preliminary data.</text>
</comment>
<organism evidence="9 10">
    <name type="scientific">Catenisphaera adipataccumulans</name>
    <dbReference type="NCBI Taxonomy" id="700500"/>
    <lineage>
        <taxon>Bacteria</taxon>
        <taxon>Bacillati</taxon>
        <taxon>Bacillota</taxon>
        <taxon>Erysipelotrichia</taxon>
        <taxon>Erysipelotrichales</taxon>
        <taxon>Erysipelotrichaceae</taxon>
        <taxon>Catenisphaera</taxon>
    </lineage>
</organism>
<evidence type="ECO:0000313" key="9">
    <source>
        <dbReference type="EMBL" id="MBB5183052.1"/>
    </source>
</evidence>
<sequence length="293" mass="31808">MTQASHSWKHALLLVLTALIWGCAFVAQSVGADYVGPYTFLAARYLIAFLVLLPIAHHRADASKRRASIKAGLFCGVSLFLGSLFQQIGIAYTTTAKSGFITAMYMIIVPLLSVFLGQRIKPKVWLAVAMSCIGLYLLCIHGTMSFSFGDAITLVCSLFFALHILIINHFVKQADPWTLSAVQLLVCGVLAAFFMPTEAPTPHALYLALPAVLYAGVLSSAAGYTLQTFGQQGLDPAVASLIMCLESVFSALAGWVFLHQTLTPIEIFGCILMFFAIVWIQLPEPQKKAVRSV</sequence>
<dbReference type="SUPFAM" id="SSF103481">
    <property type="entry name" value="Multidrug resistance efflux transporter EmrE"/>
    <property type="match status" value="2"/>
</dbReference>
<feature type="transmembrane region" description="Helical" evidence="7">
    <location>
        <begin position="238"/>
        <end position="258"/>
    </location>
</feature>
<keyword evidence="10" id="KW-1185">Reference proteome</keyword>
<feature type="transmembrane region" description="Helical" evidence="7">
    <location>
        <begin position="152"/>
        <end position="171"/>
    </location>
</feature>